<dbReference type="InterPro" id="IPR055414">
    <property type="entry name" value="LRR_R13L4/SHOC2-like"/>
</dbReference>
<dbReference type="InterPro" id="IPR032675">
    <property type="entry name" value="LRR_dom_sf"/>
</dbReference>
<gene>
    <name evidence="4" type="ORF">M23134_01299</name>
</gene>
<dbReference type="PANTHER" id="PTHR48051:SF1">
    <property type="entry name" value="RAS SUPPRESSOR PROTEIN 1"/>
    <property type="match status" value="1"/>
</dbReference>
<name>A2A0H8_MICM2</name>
<accession>A2A0H8</accession>
<dbReference type="SUPFAM" id="SSF52058">
    <property type="entry name" value="L domain-like"/>
    <property type="match status" value="1"/>
</dbReference>
<evidence type="ECO:0000313" key="5">
    <source>
        <dbReference type="Proteomes" id="UP000004095"/>
    </source>
</evidence>
<feature type="domain" description="Disease resistance R13L4/SHOC-2-like LRR" evidence="3">
    <location>
        <begin position="133"/>
        <end position="220"/>
    </location>
</feature>
<keyword evidence="5" id="KW-1185">Reference proteome</keyword>
<evidence type="ECO:0000256" key="1">
    <source>
        <dbReference type="ARBA" id="ARBA00022614"/>
    </source>
</evidence>
<keyword evidence="1" id="KW-0433">Leucine-rich repeat</keyword>
<comment type="caution">
    <text evidence="4">The sequence shown here is derived from an EMBL/GenBank/DDBJ whole genome shotgun (WGS) entry which is preliminary data.</text>
</comment>
<dbReference type="Pfam" id="PF23598">
    <property type="entry name" value="LRR_14"/>
    <property type="match status" value="1"/>
</dbReference>
<evidence type="ECO:0000259" key="3">
    <source>
        <dbReference type="Pfam" id="PF23598"/>
    </source>
</evidence>
<sequence length="365" mass="42048">MEKQLRRVDTWIKSYKPDSSQELNPSLDDIKTELSLINVFDLTISMVEALGKTYKEDLVTLFTHLVSLNKLNIWGITEESGIMESIPFRCLSSVEYITFEACEFKTLPKEVYTLTTLKTLSIRYALSGNGISNKISELRRLTSLQIASDDLTHLPNNIGDLVNLKHLNIYAPKLFHIPDSIGNLTSLNSLHIYTGNFLPKSITTLTELETLYIDFFEEKSIISEKEFDTYLEEIILPLKQLKHFHIKSSALKKMPKWFHQFRNLETVSFAGLLDETVLPELLRGFKQLRSLRFTESYMTTVPPWVSELSRLEMLDFTSTNLTDLPKDITKLAYLKQLNLSLLFYMEDGVKEKIQEMLPNCEIIGL</sequence>
<protein>
    <submittedName>
        <fullName evidence="4">Leucine-rich repeat containing protein</fullName>
    </submittedName>
</protein>
<dbReference type="GO" id="GO:0005737">
    <property type="term" value="C:cytoplasm"/>
    <property type="evidence" value="ECO:0007669"/>
    <property type="project" value="TreeGrafter"/>
</dbReference>
<organism evidence="4 5">
    <name type="scientific">Microscilla marina ATCC 23134</name>
    <dbReference type="NCBI Taxonomy" id="313606"/>
    <lineage>
        <taxon>Bacteria</taxon>
        <taxon>Pseudomonadati</taxon>
        <taxon>Bacteroidota</taxon>
        <taxon>Cytophagia</taxon>
        <taxon>Cytophagales</taxon>
        <taxon>Microscillaceae</taxon>
        <taxon>Microscilla</taxon>
    </lineage>
</organism>
<dbReference type="PANTHER" id="PTHR48051">
    <property type="match status" value="1"/>
</dbReference>
<dbReference type="AlphaFoldDB" id="A2A0H8"/>
<dbReference type="EMBL" id="AAWS01000105">
    <property type="protein sequence ID" value="EAY23863.1"/>
    <property type="molecule type" value="Genomic_DNA"/>
</dbReference>
<dbReference type="InterPro" id="IPR050216">
    <property type="entry name" value="LRR_domain-containing"/>
</dbReference>
<proteinExistence type="predicted"/>
<dbReference type="eggNOG" id="COG4886">
    <property type="taxonomic scope" value="Bacteria"/>
</dbReference>
<evidence type="ECO:0000256" key="2">
    <source>
        <dbReference type="ARBA" id="ARBA00022737"/>
    </source>
</evidence>
<dbReference type="Gene3D" id="3.80.10.10">
    <property type="entry name" value="Ribonuclease Inhibitor"/>
    <property type="match status" value="2"/>
</dbReference>
<dbReference type="Proteomes" id="UP000004095">
    <property type="component" value="Unassembled WGS sequence"/>
</dbReference>
<reference evidence="4 5" key="1">
    <citation type="submission" date="2007-01" db="EMBL/GenBank/DDBJ databases">
        <authorList>
            <person name="Haygood M."/>
            <person name="Podell S."/>
            <person name="Anderson C."/>
            <person name="Hopkinson B."/>
            <person name="Roe K."/>
            <person name="Barbeau K."/>
            <person name="Gaasterland T."/>
            <person name="Ferriera S."/>
            <person name="Johnson J."/>
            <person name="Kravitz S."/>
            <person name="Beeson K."/>
            <person name="Sutton G."/>
            <person name="Rogers Y.-H."/>
            <person name="Friedman R."/>
            <person name="Frazier M."/>
            <person name="Venter J.C."/>
        </authorList>
    </citation>
    <scope>NUCLEOTIDE SEQUENCE [LARGE SCALE GENOMIC DNA]</scope>
    <source>
        <strain evidence="4 5">ATCC 23134</strain>
    </source>
</reference>
<keyword evidence="2" id="KW-0677">Repeat</keyword>
<dbReference type="RefSeq" id="WP_002706078.1">
    <property type="nucleotide sequence ID" value="NZ_AAWS01000105.1"/>
</dbReference>
<dbReference type="OrthoDB" id="8924492at2"/>
<evidence type="ECO:0000313" key="4">
    <source>
        <dbReference type="EMBL" id="EAY23863.1"/>
    </source>
</evidence>